<comment type="catalytic activity">
    <reaction evidence="1">
        <text>S-ubiquitinyl-[E2 ubiquitin-conjugating enzyme]-L-cysteine + [acceptor protein]-L-lysine = [E2 ubiquitin-conjugating enzyme]-L-cysteine + N(6)-ubiquitinyl-[acceptor protein]-L-lysine.</text>
        <dbReference type="EC" id="2.3.2.27"/>
    </reaction>
</comment>
<dbReference type="CDD" id="cd16454">
    <property type="entry name" value="RING-H2_PA-TM-RING"/>
    <property type="match status" value="1"/>
</dbReference>
<keyword evidence="9" id="KW-1185">Reference proteome</keyword>
<dbReference type="OrthoDB" id="4348522at2759"/>
<dbReference type="Gene3D" id="3.30.40.10">
    <property type="entry name" value="Zinc/RING finger domain, C3HC4 (zinc finger)"/>
    <property type="match status" value="1"/>
</dbReference>
<dbReference type="SMART" id="SM00184">
    <property type="entry name" value="RING"/>
    <property type="match status" value="1"/>
</dbReference>
<dbReference type="InterPro" id="IPR001841">
    <property type="entry name" value="Znf_RING"/>
</dbReference>
<dbReference type="InterPro" id="IPR013083">
    <property type="entry name" value="Znf_RING/FYVE/PHD"/>
</dbReference>
<keyword evidence="4 6" id="KW-0863">Zinc-finger</keyword>
<evidence type="ECO:0000313" key="8">
    <source>
        <dbReference type="EMBL" id="OMO93941.1"/>
    </source>
</evidence>
<evidence type="ECO:0000259" key="7">
    <source>
        <dbReference type="PROSITE" id="PS50089"/>
    </source>
</evidence>
<dbReference type="PANTHER" id="PTHR15710:SF59">
    <property type="entry name" value="E3 UBIQUITIN-PROTEIN LIGASE SDIR1-LIKE"/>
    <property type="match status" value="1"/>
</dbReference>
<dbReference type="Proteomes" id="UP000187203">
    <property type="component" value="Unassembled WGS sequence"/>
</dbReference>
<keyword evidence="3" id="KW-0479">Metal-binding</keyword>
<feature type="domain" description="RING-type" evidence="7">
    <location>
        <begin position="229"/>
        <end position="270"/>
    </location>
</feature>
<comment type="caution">
    <text evidence="8">The sequence shown here is derived from an EMBL/GenBank/DDBJ whole genome shotgun (WGS) entry which is preliminary data.</text>
</comment>
<dbReference type="STRING" id="93759.A0A1R3JGM6"/>
<dbReference type="AlphaFoldDB" id="A0A1R3JGM6"/>
<dbReference type="EC" id="2.3.2.27" evidence="2"/>
<dbReference type="EMBL" id="AWUE01016189">
    <property type="protein sequence ID" value="OMO93941.1"/>
    <property type="molecule type" value="Genomic_DNA"/>
</dbReference>
<organism evidence="8 9">
    <name type="scientific">Corchorus olitorius</name>
    <dbReference type="NCBI Taxonomy" id="93759"/>
    <lineage>
        <taxon>Eukaryota</taxon>
        <taxon>Viridiplantae</taxon>
        <taxon>Streptophyta</taxon>
        <taxon>Embryophyta</taxon>
        <taxon>Tracheophyta</taxon>
        <taxon>Spermatophyta</taxon>
        <taxon>Magnoliopsida</taxon>
        <taxon>eudicotyledons</taxon>
        <taxon>Gunneridae</taxon>
        <taxon>Pentapetalae</taxon>
        <taxon>rosids</taxon>
        <taxon>malvids</taxon>
        <taxon>Malvales</taxon>
        <taxon>Malvaceae</taxon>
        <taxon>Grewioideae</taxon>
        <taxon>Apeibeae</taxon>
        <taxon>Corchorus</taxon>
    </lineage>
</organism>
<evidence type="ECO:0000256" key="5">
    <source>
        <dbReference type="ARBA" id="ARBA00022833"/>
    </source>
</evidence>
<evidence type="ECO:0000256" key="2">
    <source>
        <dbReference type="ARBA" id="ARBA00012483"/>
    </source>
</evidence>
<accession>A0A1R3JGM6</accession>
<evidence type="ECO:0000256" key="3">
    <source>
        <dbReference type="ARBA" id="ARBA00022723"/>
    </source>
</evidence>
<name>A0A1R3JGM6_9ROSI</name>
<protein>
    <recommendedName>
        <fullName evidence="2">RING-type E3 ubiquitin transferase</fullName>
        <ecNumber evidence="2">2.3.2.27</ecNumber>
    </recommendedName>
</protein>
<keyword evidence="5" id="KW-0862">Zinc</keyword>
<evidence type="ECO:0000256" key="6">
    <source>
        <dbReference type="PROSITE-ProRule" id="PRU00175"/>
    </source>
</evidence>
<evidence type="ECO:0000313" key="9">
    <source>
        <dbReference type="Proteomes" id="UP000187203"/>
    </source>
</evidence>
<gene>
    <name evidence="8" type="ORF">COLO4_16608</name>
</gene>
<evidence type="ECO:0000256" key="4">
    <source>
        <dbReference type="ARBA" id="ARBA00022771"/>
    </source>
</evidence>
<reference evidence="9" key="1">
    <citation type="submission" date="2013-09" db="EMBL/GenBank/DDBJ databases">
        <title>Corchorus olitorius genome sequencing.</title>
        <authorList>
            <person name="Alam M."/>
            <person name="Haque M.S."/>
            <person name="Islam M.S."/>
            <person name="Emdad E.M."/>
            <person name="Islam M.M."/>
            <person name="Ahmed B."/>
            <person name="Halim A."/>
            <person name="Hossen Q.M.M."/>
            <person name="Hossain M.Z."/>
            <person name="Ahmed R."/>
            <person name="Khan M.M."/>
            <person name="Islam R."/>
            <person name="Rashid M.M."/>
            <person name="Khan S.A."/>
            <person name="Rahman M.S."/>
            <person name="Alam M."/>
            <person name="Yahiya A.S."/>
            <person name="Khan M.S."/>
            <person name="Azam M.S."/>
            <person name="Haque T."/>
            <person name="Lashkar M.Z.H."/>
            <person name="Akhand A.I."/>
            <person name="Morshed G."/>
            <person name="Roy S."/>
            <person name="Uddin K.S."/>
            <person name="Rabeya T."/>
            <person name="Hossain A.S."/>
            <person name="Chowdhury A."/>
            <person name="Snigdha A.R."/>
            <person name="Mortoza M.S."/>
            <person name="Matin S.A."/>
            <person name="Hoque S.M.E."/>
            <person name="Islam M.K."/>
            <person name="Roy D.K."/>
            <person name="Haider R."/>
            <person name="Moosa M.M."/>
            <person name="Elias S.M."/>
            <person name="Hasan A.M."/>
            <person name="Jahan S."/>
            <person name="Shafiuddin M."/>
            <person name="Mahmood N."/>
            <person name="Shommy N.S."/>
        </authorList>
    </citation>
    <scope>NUCLEOTIDE SEQUENCE [LARGE SCALE GENOMIC DNA]</scope>
    <source>
        <strain evidence="9">cv. O-4</strain>
    </source>
</reference>
<dbReference type="PANTHER" id="PTHR15710">
    <property type="entry name" value="E3 UBIQUITIN-PROTEIN LIGASE PRAJA"/>
    <property type="match status" value="1"/>
</dbReference>
<dbReference type="GO" id="GO:0005737">
    <property type="term" value="C:cytoplasm"/>
    <property type="evidence" value="ECO:0007669"/>
    <property type="project" value="TreeGrafter"/>
</dbReference>
<dbReference type="SUPFAM" id="SSF57850">
    <property type="entry name" value="RING/U-box"/>
    <property type="match status" value="1"/>
</dbReference>
<evidence type="ECO:0000256" key="1">
    <source>
        <dbReference type="ARBA" id="ARBA00000900"/>
    </source>
</evidence>
<proteinExistence type="predicted"/>
<dbReference type="GO" id="GO:0008270">
    <property type="term" value="F:zinc ion binding"/>
    <property type="evidence" value="ECO:0007669"/>
    <property type="project" value="UniProtKB-KW"/>
</dbReference>
<dbReference type="GO" id="GO:0016567">
    <property type="term" value="P:protein ubiquitination"/>
    <property type="evidence" value="ECO:0007669"/>
    <property type="project" value="TreeGrafter"/>
</dbReference>
<dbReference type="GO" id="GO:0061630">
    <property type="term" value="F:ubiquitin protein ligase activity"/>
    <property type="evidence" value="ECO:0007669"/>
    <property type="project" value="UniProtKB-EC"/>
</dbReference>
<dbReference type="PROSITE" id="PS50089">
    <property type="entry name" value="ZF_RING_2"/>
    <property type="match status" value="1"/>
</dbReference>
<dbReference type="Pfam" id="PF13639">
    <property type="entry name" value="zf-RING_2"/>
    <property type="match status" value="1"/>
</dbReference>
<sequence>MAAVSVFRFENMQPNVIFQPALIIPSNYPPVPTFSEVQLFVTMSFCLNFRRHRCSSNYVTYPVGLGPFYKHVSCWCPIDNPDLASRNLEISLFNLYQELQTDFNFISFEYNDRPKFHDALVKILQYWVRVRVRMTNFITSSSGTIVFPVHAVFSGTVVEHIQEIPPIVQQITNYDEDSTVIYDDIGIGRAMEESALEFERRRYGMVPATESSIKRMLKNVVNVEQGKDCMVCLEELKVGSYVSQMPCSHDFHGDCIETWLKQSHYCPICRFEMPTEEEFN</sequence>